<dbReference type="Proteomes" id="UP000502415">
    <property type="component" value="Plasmid unnamed1"/>
</dbReference>
<feature type="domain" description="Response regulatory" evidence="3">
    <location>
        <begin position="9"/>
        <end position="125"/>
    </location>
</feature>
<evidence type="ECO:0000313" key="5">
    <source>
        <dbReference type="Proteomes" id="UP000502415"/>
    </source>
</evidence>
<dbReference type="Gene3D" id="3.40.50.2300">
    <property type="match status" value="1"/>
</dbReference>
<evidence type="ECO:0000259" key="3">
    <source>
        <dbReference type="PROSITE" id="PS50110"/>
    </source>
</evidence>
<evidence type="ECO:0000256" key="2">
    <source>
        <dbReference type="PROSITE-ProRule" id="PRU00169"/>
    </source>
</evidence>
<keyword evidence="5" id="KW-1185">Reference proteome</keyword>
<keyword evidence="4" id="KW-0614">Plasmid</keyword>
<reference evidence="4 5" key="1">
    <citation type="submission" date="2020-04" db="EMBL/GenBank/DDBJ databases">
        <title>Genome sequencing of novel species.</title>
        <authorList>
            <person name="Heo J."/>
            <person name="Kim S.-J."/>
            <person name="Kim J.-S."/>
            <person name="Hong S.-B."/>
            <person name="Kwon S.-W."/>
        </authorList>
    </citation>
    <scope>NUCLEOTIDE SEQUENCE [LARGE SCALE GENOMIC DNA]</scope>
    <source>
        <strain evidence="4 5">GN2-R2</strain>
        <plasmid evidence="4 5">unnamed1</plasmid>
    </source>
</reference>
<name>A0A7Z2W267_9BURK</name>
<accession>A0A7Z2W267</accession>
<dbReference type="SMART" id="SM00448">
    <property type="entry name" value="REC"/>
    <property type="match status" value="1"/>
</dbReference>
<dbReference type="GO" id="GO:0000160">
    <property type="term" value="P:phosphorelay signal transduction system"/>
    <property type="evidence" value="ECO:0007669"/>
    <property type="project" value="InterPro"/>
</dbReference>
<dbReference type="KEGG" id="mfy:HH212_26635"/>
<dbReference type="PANTHER" id="PTHR44591:SF3">
    <property type="entry name" value="RESPONSE REGULATORY DOMAIN-CONTAINING PROTEIN"/>
    <property type="match status" value="1"/>
</dbReference>
<sequence length="126" mass="13269">MGQSLCVRRVLVVDDNADAAELVGEVMSMQGHLVAVANCGKEALATATEFLPDVVFLDIGMPGMDGYEVATQMRRNPLLNAARIVALTAWGDLASRARVAACGFDAHLVKPANLDSLLNEAASSRA</sequence>
<dbReference type="Pfam" id="PF00072">
    <property type="entry name" value="Response_reg"/>
    <property type="match status" value="1"/>
</dbReference>
<evidence type="ECO:0000256" key="1">
    <source>
        <dbReference type="ARBA" id="ARBA00022553"/>
    </source>
</evidence>
<dbReference type="PROSITE" id="PS50110">
    <property type="entry name" value="RESPONSE_REGULATORY"/>
    <property type="match status" value="1"/>
</dbReference>
<evidence type="ECO:0000313" key="4">
    <source>
        <dbReference type="EMBL" id="QJE03677.1"/>
    </source>
</evidence>
<dbReference type="SUPFAM" id="SSF52172">
    <property type="entry name" value="CheY-like"/>
    <property type="match status" value="1"/>
</dbReference>
<dbReference type="PANTHER" id="PTHR44591">
    <property type="entry name" value="STRESS RESPONSE REGULATOR PROTEIN 1"/>
    <property type="match status" value="1"/>
</dbReference>
<gene>
    <name evidence="4" type="ORF">HH212_26635</name>
</gene>
<dbReference type="RefSeq" id="WP_170205754.1">
    <property type="nucleotide sequence ID" value="NZ_CP051686.1"/>
</dbReference>
<organism evidence="4 5">
    <name type="scientific">Massilia forsythiae</name>
    <dbReference type="NCBI Taxonomy" id="2728020"/>
    <lineage>
        <taxon>Bacteria</taxon>
        <taxon>Pseudomonadati</taxon>
        <taxon>Pseudomonadota</taxon>
        <taxon>Betaproteobacteria</taxon>
        <taxon>Burkholderiales</taxon>
        <taxon>Oxalobacteraceae</taxon>
        <taxon>Telluria group</taxon>
        <taxon>Massilia</taxon>
    </lineage>
</organism>
<feature type="modified residue" description="4-aspartylphosphate" evidence="2">
    <location>
        <position position="58"/>
    </location>
</feature>
<dbReference type="InterPro" id="IPR011006">
    <property type="entry name" value="CheY-like_superfamily"/>
</dbReference>
<geneLocation type="plasmid" evidence="4 5">
    <name>unnamed1</name>
</geneLocation>
<dbReference type="AlphaFoldDB" id="A0A7Z2W267"/>
<dbReference type="InterPro" id="IPR001789">
    <property type="entry name" value="Sig_transdc_resp-reg_receiver"/>
</dbReference>
<proteinExistence type="predicted"/>
<protein>
    <submittedName>
        <fullName evidence="4">Response regulator</fullName>
    </submittedName>
</protein>
<dbReference type="InterPro" id="IPR050595">
    <property type="entry name" value="Bact_response_regulator"/>
</dbReference>
<dbReference type="CDD" id="cd17580">
    <property type="entry name" value="REC_2_DhkD-like"/>
    <property type="match status" value="1"/>
</dbReference>
<keyword evidence="1 2" id="KW-0597">Phosphoprotein</keyword>
<dbReference type="EMBL" id="CP051686">
    <property type="protein sequence ID" value="QJE03677.1"/>
    <property type="molecule type" value="Genomic_DNA"/>
</dbReference>